<dbReference type="STRING" id="1423351.A0A074S020"/>
<evidence type="ECO:0000259" key="2">
    <source>
        <dbReference type="PROSITE" id="PS51011"/>
    </source>
</evidence>
<reference evidence="3 4" key="1">
    <citation type="submission" date="2013-12" db="EMBL/GenBank/DDBJ databases">
        <authorList>
            <person name="Cubeta M."/>
            <person name="Pakala S."/>
            <person name="Fedorova N."/>
            <person name="Thomas E."/>
            <person name="Dean R."/>
            <person name="Jabaji S."/>
            <person name="Neate S."/>
            <person name="Toda T."/>
            <person name="Tavantzis S."/>
            <person name="Vilgalys R."/>
            <person name="Bharathan N."/>
            <person name="Pakala S."/>
            <person name="Losada L.S."/>
            <person name="Zafar N."/>
            <person name="Nierman W."/>
        </authorList>
    </citation>
    <scope>NUCLEOTIDE SEQUENCE [LARGE SCALE GENOMIC DNA]</scope>
    <source>
        <strain evidence="3 4">123E</strain>
    </source>
</reference>
<dbReference type="EMBL" id="AZST01000094">
    <property type="protein sequence ID" value="KEP52656.1"/>
    <property type="molecule type" value="Genomic_DNA"/>
</dbReference>
<dbReference type="SUPFAM" id="SSF46774">
    <property type="entry name" value="ARID-like"/>
    <property type="match status" value="1"/>
</dbReference>
<dbReference type="InterPro" id="IPR036431">
    <property type="entry name" value="ARID_dom_sf"/>
</dbReference>
<feature type="domain" description="ARID" evidence="2">
    <location>
        <begin position="142"/>
        <end position="243"/>
    </location>
</feature>
<protein>
    <submittedName>
        <fullName evidence="3">Frag1 domain protein</fullName>
    </submittedName>
</protein>
<dbReference type="Proteomes" id="UP000027456">
    <property type="component" value="Unassembled WGS sequence"/>
</dbReference>
<gene>
    <name evidence="3" type="ORF">V565_042110</name>
</gene>
<dbReference type="InterPro" id="IPR001606">
    <property type="entry name" value="ARID_dom"/>
</dbReference>
<evidence type="ECO:0000256" key="1">
    <source>
        <dbReference type="SAM" id="MobiDB-lite"/>
    </source>
</evidence>
<comment type="caution">
    <text evidence="3">The sequence shown here is derived from an EMBL/GenBank/DDBJ whole genome shotgun (WGS) entry which is preliminary data.</text>
</comment>
<proteinExistence type="predicted"/>
<evidence type="ECO:0000313" key="4">
    <source>
        <dbReference type="Proteomes" id="UP000027456"/>
    </source>
</evidence>
<dbReference type="OrthoDB" id="3236784at2759"/>
<dbReference type="CDD" id="cd16100">
    <property type="entry name" value="ARID"/>
    <property type="match status" value="1"/>
</dbReference>
<dbReference type="Gene3D" id="1.10.150.60">
    <property type="entry name" value="ARID DNA-binding domain"/>
    <property type="match status" value="1"/>
</dbReference>
<name>A0A074S020_9AGAM</name>
<dbReference type="GO" id="GO:0003677">
    <property type="term" value="F:DNA binding"/>
    <property type="evidence" value="ECO:0007669"/>
    <property type="project" value="InterPro"/>
</dbReference>
<keyword evidence="4" id="KW-1185">Reference proteome</keyword>
<dbReference type="HOGENOM" id="CLU_500722_0_0_1"/>
<accession>A0A074S020</accession>
<sequence>MSQNVPATSTHTGRPTELEELRRYISHAREQAQSYLGGSNASHWEELTLGTAATMLARAEGLIEQTWPQPSSSTTAGLSSVPRASISTFNPGSGSKSTSSATRAMPPLSSSAIPVNPSPISIATQVGLPGVASLNSYSEPTIPSDRLTFSYLWKLWALQNRKTQQDIPTLEGKRLDLHSLALNINSLGGQAEMHRVASLWKRLAVQLKLIDSEAQDDEYSKRVVDVLQMTQEELLLPFEQYCIAWSHLSEEERNKSLVEYTTATKSTKANLPEIGEILLPTSVTPDFGTITLAPNSPELQEASKLVDTYFYGFYPGIRLHTKIERLLKLPSSEFPKHTWTRKRLDWLSKFSQKHANRSTDQVIACMTIVIQQQLQEKKLAPMPPSGWPTNDVKVTEILPPTSSAMFSPPLIVQANQFVESTLQAIEDVRARMKRVELPDAHRQPLKALVTDAYDLALFFYRAAALHYMLFINEKDTRSTMMHATLILEQFFLSSTGYPAYIISFEYAVASATHIRDVVNSMRATYAKRYRDHLNLKSEESRNIA</sequence>
<feature type="compositionally biased region" description="Polar residues" evidence="1">
    <location>
        <begin position="66"/>
        <end position="78"/>
    </location>
</feature>
<feature type="region of interest" description="Disordered" evidence="1">
    <location>
        <begin position="66"/>
        <end position="108"/>
    </location>
</feature>
<feature type="compositionally biased region" description="Polar residues" evidence="1">
    <location>
        <begin position="85"/>
        <end position="108"/>
    </location>
</feature>
<dbReference type="Pfam" id="PF01388">
    <property type="entry name" value="ARID"/>
    <property type="match status" value="1"/>
</dbReference>
<dbReference type="PROSITE" id="PS51011">
    <property type="entry name" value="ARID"/>
    <property type="match status" value="1"/>
</dbReference>
<evidence type="ECO:0000313" key="3">
    <source>
        <dbReference type="EMBL" id="KEP52656.1"/>
    </source>
</evidence>
<organism evidence="3 4">
    <name type="scientific">Rhizoctonia solani 123E</name>
    <dbReference type="NCBI Taxonomy" id="1423351"/>
    <lineage>
        <taxon>Eukaryota</taxon>
        <taxon>Fungi</taxon>
        <taxon>Dikarya</taxon>
        <taxon>Basidiomycota</taxon>
        <taxon>Agaricomycotina</taxon>
        <taxon>Agaricomycetes</taxon>
        <taxon>Cantharellales</taxon>
        <taxon>Ceratobasidiaceae</taxon>
        <taxon>Rhizoctonia</taxon>
    </lineage>
</organism>
<dbReference type="AlphaFoldDB" id="A0A074S020"/>